<dbReference type="SUPFAM" id="SSF56935">
    <property type="entry name" value="Porins"/>
    <property type="match status" value="1"/>
</dbReference>
<gene>
    <name evidence="1" type="ORF">FKR84_10085</name>
</gene>
<sequence length="343" mass="39274">MQHKFLYLNLFFLLLSFFGYSQTDSLILTNQDVIVGEIKGLNKNVLSIETAYSDKDFKIEWSKIKRIKTKQEFSINLVNGKRFNGQLVSTQADSVRKINIVKNKDTLAQVDRAAIVFLDVVKTNFWSRLSASVGLGYNYTKAKNLQQFSVRSTLGYKATRWSIDGSYNDIRSYQDDVENVSRIDANLGYQYSIKKDWFLTADVSWLSNTAQNLDLRTLGKVGVGKFIIRTNKMYWGSQVGASYNNESYDVIEGTTSKNSAEAFLGSELNLYNVGDINLLTKVAFYPSLTESERMRIDYSLDLKYDLPFNFYINLGLGLNYDNRPVKNGSETDYVFQSILGWEW</sequence>
<dbReference type="Pfam" id="PF04338">
    <property type="entry name" value="DUF481"/>
    <property type="match status" value="1"/>
</dbReference>
<organism evidence="1 2">
    <name type="scientific">Haloflavibacter putidus</name>
    <dbReference type="NCBI Taxonomy" id="2576776"/>
    <lineage>
        <taxon>Bacteria</taxon>
        <taxon>Pseudomonadati</taxon>
        <taxon>Bacteroidota</taxon>
        <taxon>Flavobacteriia</taxon>
        <taxon>Flavobacteriales</taxon>
        <taxon>Flavobacteriaceae</taxon>
        <taxon>Haloflavibacter</taxon>
    </lineage>
</organism>
<name>A0A507ZIE3_9FLAO</name>
<dbReference type="AlphaFoldDB" id="A0A507ZIE3"/>
<dbReference type="Proteomes" id="UP000317169">
    <property type="component" value="Unassembled WGS sequence"/>
</dbReference>
<comment type="caution">
    <text evidence="1">The sequence shown here is derived from an EMBL/GenBank/DDBJ whole genome shotgun (WGS) entry which is preliminary data.</text>
</comment>
<accession>A0A507ZIE3</accession>
<dbReference type="OrthoDB" id="1117610at2"/>
<evidence type="ECO:0000313" key="2">
    <source>
        <dbReference type="Proteomes" id="UP000317169"/>
    </source>
</evidence>
<evidence type="ECO:0000313" key="1">
    <source>
        <dbReference type="EMBL" id="TQD36949.1"/>
    </source>
</evidence>
<reference evidence="1 2" key="1">
    <citation type="submission" date="2019-06" db="EMBL/GenBank/DDBJ databases">
        <title>Flavibacter putida gen. nov., sp. nov., a novel marine bacterium of the family Flavobacteriaceae isolated from coastal seawater.</title>
        <authorList>
            <person name="Feng X."/>
        </authorList>
    </citation>
    <scope>NUCLEOTIDE SEQUENCE [LARGE SCALE GENOMIC DNA]</scope>
    <source>
        <strain evidence="1 2">PLHSN227</strain>
    </source>
</reference>
<dbReference type="InterPro" id="IPR007433">
    <property type="entry name" value="DUF481"/>
</dbReference>
<protein>
    <submittedName>
        <fullName evidence="1">DUF481 domain-containing protein</fullName>
    </submittedName>
</protein>
<dbReference type="EMBL" id="VIAR01000010">
    <property type="protein sequence ID" value="TQD36949.1"/>
    <property type="molecule type" value="Genomic_DNA"/>
</dbReference>
<proteinExistence type="predicted"/>
<keyword evidence="2" id="KW-1185">Reference proteome</keyword>